<dbReference type="CDD" id="cd16377">
    <property type="entry name" value="23S_rRNA_IVP_like"/>
    <property type="match status" value="1"/>
</dbReference>
<evidence type="ECO:0000313" key="2">
    <source>
        <dbReference type="Proteomes" id="UP000178880"/>
    </source>
</evidence>
<dbReference type="Proteomes" id="UP000178880">
    <property type="component" value="Unassembled WGS sequence"/>
</dbReference>
<proteinExistence type="predicted"/>
<name>A0A1G2CE79_9BACT</name>
<sequence>MIENKGYKKLKVFEEGHKLVLMVYKTTETFPKSEMFGLTSQMRRAAVSVVANIIEGQARLSKKEFRQFLFLANGSLVELEYYLELVLALNYISSAGYAELDAQRRITGSLLGGLIRHFKT</sequence>
<accession>A0A1G2CE79</accession>
<dbReference type="PANTHER" id="PTHR38471:SF2">
    <property type="entry name" value="FOUR HELIX BUNDLE PROTEIN"/>
    <property type="match status" value="1"/>
</dbReference>
<organism evidence="1 2">
    <name type="scientific">Candidatus Liptonbacteria bacterium RIFCSPLOWO2_01_FULL_52_25</name>
    <dbReference type="NCBI Taxonomy" id="1798650"/>
    <lineage>
        <taxon>Bacteria</taxon>
        <taxon>Candidatus Liptoniibacteriota</taxon>
    </lineage>
</organism>
<dbReference type="Pfam" id="PF05635">
    <property type="entry name" value="23S_rRNA_IVP"/>
    <property type="match status" value="1"/>
</dbReference>
<gene>
    <name evidence="1" type="ORF">A2945_01745</name>
</gene>
<dbReference type="InterPro" id="IPR036583">
    <property type="entry name" value="23S_rRNA_IVS_sf"/>
</dbReference>
<dbReference type="SUPFAM" id="SSF158446">
    <property type="entry name" value="IVS-encoded protein-like"/>
    <property type="match status" value="1"/>
</dbReference>
<dbReference type="NCBIfam" id="TIGR02436">
    <property type="entry name" value="four helix bundle protein"/>
    <property type="match status" value="1"/>
</dbReference>
<comment type="caution">
    <text evidence="1">The sequence shown here is derived from an EMBL/GenBank/DDBJ whole genome shotgun (WGS) entry which is preliminary data.</text>
</comment>
<dbReference type="AlphaFoldDB" id="A0A1G2CE79"/>
<evidence type="ECO:0000313" key="1">
    <source>
        <dbReference type="EMBL" id="OGY99703.1"/>
    </source>
</evidence>
<dbReference type="PANTHER" id="PTHR38471">
    <property type="entry name" value="FOUR HELIX BUNDLE PROTEIN"/>
    <property type="match status" value="1"/>
</dbReference>
<dbReference type="STRING" id="1798650.A2945_01745"/>
<dbReference type="InterPro" id="IPR012657">
    <property type="entry name" value="23S_rRNA-intervening_sequence"/>
</dbReference>
<evidence type="ECO:0008006" key="3">
    <source>
        <dbReference type="Google" id="ProtNLM"/>
    </source>
</evidence>
<protein>
    <recommendedName>
        <fullName evidence="3">Four helix bundle protein</fullName>
    </recommendedName>
</protein>
<dbReference type="EMBL" id="MHLA01000013">
    <property type="protein sequence ID" value="OGY99703.1"/>
    <property type="molecule type" value="Genomic_DNA"/>
</dbReference>
<reference evidence="1 2" key="1">
    <citation type="journal article" date="2016" name="Nat. Commun.">
        <title>Thousands of microbial genomes shed light on interconnected biogeochemical processes in an aquifer system.</title>
        <authorList>
            <person name="Anantharaman K."/>
            <person name="Brown C.T."/>
            <person name="Hug L.A."/>
            <person name="Sharon I."/>
            <person name="Castelle C.J."/>
            <person name="Probst A.J."/>
            <person name="Thomas B.C."/>
            <person name="Singh A."/>
            <person name="Wilkins M.J."/>
            <person name="Karaoz U."/>
            <person name="Brodie E.L."/>
            <person name="Williams K.H."/>
            <person name="Hubbard S.S."/>
            <person name="Banfield J.F."/>
        </authorList>
    </citation>
    <scope>NUCLEOTIDE SEQUENCE [LARGE SCALE GENOMIC DNA]</scope>
</reference>
<dbReference type="Gene3D" id="1.20.1440.60">
    <property type="entry name" value="23S rRNA-intervening sequence"/>
    <property type="match status" value="1"/>
</dbReference>